<feature type="compositionally biased region" description="Low complexity" evidence="1">
    <location>
        <begin position="33"/>
        <end position="45"/>
    </location>
</feature>
<evidence type="ECO:0000259" key="2">
    <source>
        <dbReference type="Pfam" id="PF24864"/>
    </source>
</evidence>
<dbReference type="STRING" id="308745.A0A0F8VCM6"/>
<sequence length="290" mass="33355">MARIKQGVFSWEDVLAHRYQNNKPAALPRSRRQSANSAARSQTTQKQPDPRLLNWDDQPRSTLLAKLSPELRVMIWELVLGGMRIHIVQRTDRRMGHVVCPPPLTAPCEICRGGLPPSGREGDSHISGDLLALSMACKQIYSESIHLLYTLNIFEFSNTWSLTYFRPTVPTDLWDAIREVELSWAFPGHWLPSKDPVKTVYFSAGRQQWIETCGAVTRMKGLQSFTLHLSGSWFCEPVEKIPVFLEPLRDLHLRQRWQLNLPKQPYYVKEIRNIDGDLRKRGIECSIRAV</sequence>
<protein>
    <recommendedName>
        <fullName evidence="2">DUF7730 domain-containing protein</fullName>
    </recommendedName>
</protein>
<comment type="caution">
    <text evidence="3">The sequence shown here is derived from an EMBL/GenBank/DDBJ whole genome shotgun (WGS) entry which is preliminary data.</text>
</comment>
<accession>A0A0F8VCM6</accession>
<dbReference type="Pfam" id="PF24864">
    <property type="entry name" value="DUF7730"/>
    <property type="match status" value="1"/>
</dbReference>
<feature type="domain" description="DUF7730" evidence="2">
    <location>
        <begin position="57"/>
        <end position="264"/>
    </location>
</feature>
<feature type="region of interest" description="Disordered" evidence="1">
    <location>
        <begin position="22"/>
        <end position="56"/>
    </location>
</feature>
<dbReference type="PANTHER" id="PTHR38790:SF9">
    <property type="entry name" value="F-BOX DOMAIN-CONTAINING PROTEIN"/>
    <property type="match status" value="1"/>
</dbReference>
<dbReference type="Proteomes" id="UP000034291">
    <property type="component" value="Unassembled WGS sequence"/>
</dbReference>
<keyword evidence="4" id="KW-1185">Reference proteome</keyword>
<proteinExistence type="predicted"/>
<name>A0A0F8VCM6_9EURO</name>
<organism evidence="3 4">
    <name type="scientific">Aspergillus rambellii</name>
    <dbReference type="NCBI Taxonomy" id="308745"/>
    <lineage>
        <taxon>Eukaryota</taxon>
        <taxon>Fungi</taxon>
        <taxon>Dikarya</taxon>
        <taxon>Ascomycota</taxon>
        <taxon>Pezizomycotina</taxon>
        <taxon>Eurotiomycetes</taxon>
        <taxon>Eurotiomycetidae</taxon>
        <taxon>Eurotiales</taxon>
        <taxon>Aspergillaceae</taxon>
        <taxon>Aspergillus</taxon>
        <taxon>Aspergillus subgen. Nidulantes</taxon>
    </lineage>
</organism>
<evidence type="ECO:0000256" key="1">
    <source>
        <dbReference type="SAM" id="MobiDB-lite"/>
    </source>
</evidence>
<evidence type="ECO:0000313" key="4">
    <source>
        <dbReference type="Proteomes" id="UP000034291"/>
    </source>
</evidence>
<dbReference type="InterPro" id="IPR056632">
    <property type="entry name" value="DUF7730"/>
</dbReference>
<evidence type="ECO:0000313" key="3">
    <source>
        <dbReference type="EMBL" id="KKK20791.1"/>
    </source>
</evidence>
<dbReference type="PANTHER" id="PTHR38790">
    <property type="entry name" value="2EXR DOMAIN-CONTAINING PROTEIN-RELATED"/>
    <property type="match status" value="1"/>
</dbReference>
<dbReference type="AlphaFoldDB" id="A0A0F8VCM6"/>
<dbReference type="OrthoDB" id="4757095at2759"/>
<gene>
    <name evidence="3" type="ORF">ARAM_003820</name>
</gene>
<dbReference type="EMBL" id="JZBS01001962">
    <property type="protein sequence ID" value="KKK20791.1"/>
    <property type="molecule type" value="Genomic_DNA"/>
</dbReference>
<reference evidence="3 4" key="1">
    <citation type="submission" date="2015-02" db="EMBL/GenBank/DDBJ databases">
        <title>Draft Genome Sequences of Two Closely-Related Aflatoxigenic Aspergillus Species Obtained from the Cote d'Ivoire.</title>
        <authorList>
            <person name="Moore G.G."/>
            <person name="Beltz S.B."/>
            <person name="Mack B.M."/>
        </authorList>
    </citation>
    <scope>NUCLEOTIDE SEQUENCE [LARGE SCALE GENOMIC DNA]</scope>
    <source>
        <strain evidence="3 4">SRRC1468</strain>
    </source>
</reference>